<sequence length="69" mass="6918">MHHPLGSALRLPAQDMDGIPVDHLGGDLGAGLRAASSAAHPTAAGTAGELSVVTTIGAVMAAPFYYYLS</sequence>
<name>A0ABV6U6G6_9ACTN</name>
<keyword evidence="1" id="KW-0812">Transmembrane</keyword>
<proteinExistence type="predicted"/>
<keyword evidence="1" id="KW-0472">Membrane</keyword>
<keyword evidence="3" id="KW-1185">Reference proteome</keyword>
<dbReference type="Proteomes" id="UP001589870">
    <property type="component" value="Unassembled WGS sequence"/>
</dbReference>
<feature type="transmembrane region" description="Helical" evidence="1">
    <location>
        <begin position="50"/>
        <end position="68"/>
    </location>
</feature>
<protein>
    <submittedName>
        <fullName evidence="2">Uncharacterized protein</fullName>
    </submittedName>
</protein>
<evidence type="ECO:0000313" key="3">
    <source>
        <dbReference type="Proteomes" id="UP001589870"/>
    </source>
</evidence>
<evidence type="ECO:0000256" key="1">
    <source>
        <dbReference type="SAM" id="Phobius"/>
    </source>
</evidence>
<keyword evidence="1" id="KW-1133">Transmembrane helix</keyword>
<dbReference type="RefSeq" id="WP_394300905.1">
    <property type="nucleotide sequence ID" value="NZ_JBHMQT010000016.1"/>
</dbReference>
<comment type="caution">
    <text evidence="2">The sequence shown here is derived from an EMBL/GenBank/DDBJ whole genome shotgun (WGS) entry which is preliminary data.</text>
</comment>
<gene>
    <name evidence="2" type="ORF">ACFHYQ_10400</name>
</gene>
<accession>A0ABV6U6G6</accession>
<organism evidence="2 3">
    <name type="scientific">Sphaerimonospora cavernae</name>
    <dbReference type="NCBI Taxonomy" id="1740611"/>
    <lineage>
        <taxon>Bacteria</taxon>
        <taxon>Bacillati</taxon>
        <taxon>Actinomycetota</taxon>
        <taxon>Actinomycetes</taxon>
        <taxon>Streptosporangiales</taxon>
        <taxon>Streptosporangiaceae</taxon>
        <taxon>Sphaerimonospora</taxon>
    </lineage>
</organism>
<reference evidence="2 3" key="1">
    <citation type="submission" date="2024-09" db="EMBL/GenBank/DDBJ databases">
        <authorList>
            <person name="Sun Q."/>
            <person name="Mori K."/>
        </authorList>
    </citation>
    <scope>NUCLEOTIDE SEQUENCE [LARGE SCALE GENOMIC DNA]</scope>
    <source>
        <strain evidence="2 3">TBRC 1851</strain>
    </source>
</reference>
<dbReference type="EMBL" id="JBHMQT010000016">
    <property type="protein sequence ID" value="MFC0862706.1"/>
    <property type="molecule type" value="Genomic_DNA"/>
</dbReference>
<evidence type="ECO:0000313" key="2">
    <source>
        <dbReference type="EMBL" id="MFC0862706.1"/>
    </source>
</evidence>